<dbReference type="EMBL" id="ML734606">
    <property type="protein sequence ID" value="KAB8245899.1"/>
    <property type="molecule type" value="Genomic_DNA"/>
</dbReference>
<protein>
    <submittedName>
        <fullName evidence="1">Uncharacterized protein</fullName>
    </submittedName>
</protein>
<proteinExistence type="predicted"/>
<name>A0A5N6GXF8_ASPFL</name>
<sequence length="72" mass="8208">MPLRSENKPLLLFVLQCTHRLSAQSILTVAYGVHCRKWASHRISCSLTGCVYIRLLSNKIYGVRYSRAKDSP</sequence>
<gene>
    <name evidence="1" type="ORF">BDV35DRAFT_355543</name>
</gene>
<reference evidence="1" key="1">
    <citation type="submission" date="2019-04" db="EMBL/GenBank/DDBJ databases">
        <title>Friends and foes A comparative genomics study of 23 Aspergillus species from section Flavi.</title>
        <authorList>
            <consortium name="DOE Joint Genome Institute"/>
            <person name="Kjaerbolling I."/>
            <person name="Vesth T."/>
            <person name="Frisvad J.C."/>
            <person name="Nybo J.L."/>
            <person name="Theobald S."/>
            <person name="Kildgaard S."/>
            <person name="Isbrandt T."/>
            <person name="Kuo A."/>
            <person name="Sato A."/>
            <person name="Lyhne E.K."/>
            <person name="Kogle M.E."/>
            <person name="Wiebenga A."/>
            <person name="Kun R.S."/>
            <person name="Lubbers R.J."/>
            <person name="Makela M.R."/>
            <person name="Barry K."/>
            <person name="Chovatia M."/>
            <person name="Clum A."/>
            <person name="Daum C."/>
            <person name="Haridas S."/>
            <person name="He G."/>
            <person name="LaButti K."/>
            <person name="Lipzen A."/>
            <person name="Mondo S."/>
            <person name="Riley R."/>
            <person name="Salamov A."/>
            <person name="Simmons B.A."/>
            <person name="Magnuson J.K."/>
            <person name="Henrissat B."/>
            <person name="Mortensen U.H."/>
            <person name="Larsen T.O."/>
            <person name="Devries R.P."/>
            <person name="Grigoriev I.V."/>
            <person name="Machida M."/>
            <person name="Baker S.E."/>
            <person name="Andersen M.R."/>
        </authorList>
    </citation>
    <scope>NUCLEOTIDE SEQUENCE [LARGE SCALE GENOMIC DNA]</scope>
    <source>
        <strain evidence="1">CBS 121.62</strain>
    </source>
</reference>
<dbReference type="Proteomes" id="UP000325434">
    <property type="component" value="Unassembled WGS sequence"/>
</dbReference>
<accession>A0A5N6GXF8</accession>
<dbReference type="AlphaFoldDB" id="A0A5N6GXF8"/>
<evidence type="ECO:0000313" key="1">
    <source>
        <dbReference type="EMBL" id="KAB8245899.1"/>
    </source>
</evidence>
<organism evidence="1">
    <name type="scientific">Aspergillus flavus</name>
    <dbReference type="NCBI Taxonomy" id="5059"/>
    <lineage>
        <taxon>Eukaryota</taxon>
        <taxon>Fungi</taxon>
        <taxon>Dikarya</taxon>
        <taxon>Ascomycota</taxon>
        <taxon>Pezizomycotina</taxon>
        <taxon>Eurotiomycetes</taxon>
        <taxon>Eurotiomycetidae</taxon>
        <taxon>Eurotiales</taxon>
        <taxon>Aspergillaceae</taxon>
        <taxon>Aspergillus</taxon>
        <taxon>Aspergillus subgen. Circumdati</taxon>
    </lineage>
</organism>